<keyword evidence="9 10" id="KW-0472">Membrane</keyword>
<evidence type="ECO:0000256" key="9">
    <source>
        <dbReference type="ARBA" id="ARBA00023136"/>
    </source>
</evidence>
<dbReference type="SMART" id="SM00382">
    <property type="entry name" value="AAA"/>
    <property type="match status" value="1"/>
</dbReference>
<evidence type="ECO:0000256" key="8">
    <source>
        <dbReference type="ARBA" id="ARBA00022989"/>
    </source>
</evidence>
<dbReference type="InterPro" id="IPR027417">
    <property type="entry name" value="P-loop_NTPase"/>
</dbReference>
<keyword evidence="8 10" id="KW-1133">Transmembrane helix</keyword>
<dbReference type="PANTHER" id="PTHR43394">
    <property type="entry name" value="ATP-DEPENDENT PERMEASE MDL1, MITOCHONDRIAL"/>
    <property type="match status" value="1"/>
</dbReference>
<dbReference type="InterPro" id="IPR005074">
    <property type="entry name" value="Peptidase_C39"/>
</dbReference>
<keyword evidence="2" id="KW-0813">Transport</keyword>
<keyword evidence="4 10" id="KW-0812">Transmembrane</keyword>
<keyword evidence="3" id="KW-1003">Cell membrane</keyword>
<evidence type="ECO:0000313" key="14">
    <source>
        <dbReference type="EMBL" id="OYD25712.1"/>
    </source>
</evidence>
<dbReference type="SUPFAM" id="SSF90123">
    <property type="entry name" value="ABC transporter transmembrane region"/>
    <property type="match status" value="1"/>
</dbReference>
<evidence type="ECO:0000259" key="12">
    <source>
        <dbReference type="PROSITE" id="PS50929"/>
    </source>
</evidence>
<comment type="subcellular location">
    <subcellularLocation>
        <location evidence="1">Cell membrane</location>
        <topology evidence="1">Multi-pass membrane protein</topology>
    </subcellularLocation>
</comment>
<dbReference type="GO" id="GO:0005524">
    <property type="term" value="F:ATP binding"/>
    <property type="evidence" value="ECO:0007669"/>
    <property type="project" value="UniProtKB-KW"/>
</dbReference>
<dbReference type="AlphaFoldDB" id="A0A235CMD2"/>
<dbReference type="RefSeq" id="WP_094276902.1">
    <property type="nucleotide sequence ID" value="NZ_NQJF01000002.1"/>
</dbReference>
<evidence type="ECO:0000256" key="6">
    <source>
        <dbReference type="ARBA" id="ARBA00022801"/>
    </source>
</evidence>
<dbReference type="EMBL" id="NQJF01000002">
    <property type="protein sequence ID" value="OYD25712.1"/>
    <property type="molecule type" value="Genomic_DNA"/>
</dbReference>
<dbReference type="InterPro" id="IPR017750">
    <property type="entry name" value="ATPase_T1SS"/>
</dbReference>
<sequence length="713" mass="77827">MPQAIHQTQPGGPLLGCLLILCRLHERKLTSDAALAGLPLVDGILTPSVFHRAARRAGLTSRVSDHQLSDINASLLPAVLLLNNNSACVVTSLNQEQNTARVIWPDLADAEVTVSLDTITQQYSGSLIYAQPEFHFDERASGGSFRARGHWFWSVIKQNRALYRDIIFAAVMINLLAVTMPLFVMNVYDRVVPNHATHTLWVLAAGVFVVLCADLGLRLMRGWFVDMGANRADIRLSAAIMEQILSMRLSERPASAGSFASNVQSFESIRSFIGSVTLVALVDLPFIFLFCAIIALINWLLVIPIIIGALAVLIYAVIAQRRMQRLSEKMMQASAMRNATLVECLSNLETIKVTGAASKMQGTWESTVLFLSKLTARMRLLASSVSNGAIWTQHVVAVSLIILGVYLIREGQLTQGGLIAAYLLSSRAMGPVGHAASLLSQYHHAVAAMNTLNRIMASPTERPEGRHRLNRPILRGEIEFRQVSFSYPNAEKQALNDISFKINAGEHVAILGRNGSGKSTVERLILGLYEPDAGTILIDGVDIRQLDPAELRRGMGYVPQDVSLFYGTLRDNLVMGISQVDDARIVHATNQSGLADFVDTHPSGFDMQVGERGELLSGGQRQSVAIARALIKESPILLLDEPTGSLDQRNEQQIKHSLQHSSHGRTLVLVTHRSALLSLVDRIIVVDNGQLVANGPKEEVLEALRQGKIGSAA</sequence>
<evidence type="ECO:0000256" key="5">
    <source>
        <dbReference type="ARBA" id="ARBA00022741"/>
    </source>
</evidence>
<dbReference type="CDD" id="cd03245">
    <property type="entry name" value="ABCC_bacteriocin_exporters"/>
    <property type="match status" value="1"/>
</dbReference>
<dbReference type="PROSITE" id="PS50990">
    <property type="entry name" value="PEPTIDASE_C39"/>
    <property type="match status" value="1"/>
</dbReference>
<dbReference type="Pfam" id="PF00005">
    <property type="entry name" value="ABC_tran"/>
    <property type="match status" value="1"/>
</dbReference>
<evidence type="ECO:0000256" key="2">
    <source>
        <dbReference type="ARBA" id="ARBA00022448"/>
    </source>
</evidence>
<keyword evidence="6" id="KW-0378">Hydrolase</keyword>
<feature type="domain" description="Peptidase C39" evidence="13">
    <location>
        <begin position="7"/>
        <end position="130"/>
    </location>
</feature>
<feature type="transmembrane region" description="Helical" evidence="10">
    <location>
        <begin position="301"/>
        <end position="319"/>
    </location>
</feature>
<dbReference type="PROSITE" id="PS50929">
    <property type="entry name" value="ABC_TM1F"/>
    <property type="match status" value="1"/>
</dbReference>
<dbReference type="InterPro" id="IPR036640">
    <property type="entry name" value="ABC1_TM_sf"/>
</dbReference>
<dbReference type="InterPro" id="IPR039421">
    <property type="entry name" value="Type_1_exporter"/>
</dbReference>
<name>A0A235CMD2_9GAMM</name>
<dbReference type="GO" id="GO:0008233">
    <property type="term" value="F:peptidase activity"/>
    <property type="evidence" value="ECO:0007669"/>
    <property type="project" value="InterPro"/>
</dbReference>
<dbReference type="Proteomes" id="UP000243640">
    <property type="component" value="Unassembled WGS sequence"/>
</dbReference>
<evidence type="ECO:0000256" key="1">
    <source>
        <dbReference type="ARBA" id="ARBA00004651"/>
    </source>
</evidence>
<evidence type="ECO:0000256" key="3">
    <source>
        <dbReference type="ARBA" id="ARBA00022475"/>
    </source>
</evidence>
<dbReference type="Gene3D" id="1.20.1560.10">
    <property type="entry name" value="ABC transporter type 1, transmembrane domain"/>
    <property type="match status" value="1"/>
</dbReference>
<proteinExistence type="predicted"/>
<dbReference type="GO" id="GO:0016887">
    <property type="term" value="F:ATP hydrolysis activity"/>
    <property type="evidence" value="ECO:0007669"/>
    <property type="project" value="InterPro"/>
</dbReference>
<dbReference type="PROSITE" id="PS50893">
    <property type="entry name" value="ABC_TRANSPORTER_2"/>
    <property type="match status" value="1"/>
</dbReference>
<dbReference type="InterPro" id="IPR011527">
    <property type="entry name" value="ABC1_TM_dom"/>
</dbReference>
<dbReference type="GO" id="GO:0005886">
    <property type="term" value="C:plasma membrane"/>
    <property type="evidence" value="ECO:0007669"/>
    <property type="project" value="UniProtKB-SubCell"/>
</dbReference>
<keyword evidence="5" id="KW-0547">Nucleotide-binding</keyword>
<accession>A0A235CMD2</accession>
<feature type="domain" description="ABC transporter" evidence="11">
    <location>
        <begin position="478"/>
        <end position="713"/>
    </location>
</feature>
<evidence type="ECO:0000313" key="15">
    <source>
        <dbReference type="Proteomes" id="UP000243640"/>
    </source>
</evidence>
<feature type="transmembrane region" description="Helical" evidence="10">
    <location>
        <begin position="388"/>
        <end position="408"/>
    </location>
</feature>
<dbReference type="FunFam" id="3.40.50.300:FF:000299">
    <property type="entry name" value="ABC transporter ATP-binding protein/permease"/>
    <property type="match status" value="1"/>
</dbReference>
<evidence type="ECO:0000256" key="4">
    <source>
        <dbReference type="ARBA" id="ARBA00022692"/>
    </source>
</evidence>
<dbReference type="NCBIfam" id="TIGR03375">
    <property type="entry name" value="type_I_sec_LssB"/>
    <property type="match status" value="1"/>
</dbReference>
<dbReference type="CDD" id="cd18587">
    <property type="entry name" value="ABC_6TM_LapB_like"/>
    <property type="match status" value="1"/>
</dbReference>
<feature type="transmembrane region" description="Helical" evidence="10">
    <location>
        <begin position="272"/>
        <end position="295"/>
    </location>
</feature>
<keyword evidence="7" id="KW-0067">ATP-binding</keyword>
<dbReference type="Gene3D" id="3.40.50.300">
    <property type="entry name" value="P-loop containing nucleotide triphosphate hydrolases"/>
    <property type="match status" value="1"/>
</dbReference>
<reference evidence="14 15" key="1">
    <citation type="submission" date="2017-08" db="EMBL/GenBank/DDBJ databases">
        <title>Draft Genome Sequence of the Marine Bacterium Oceanimonas baumannii ATCC 700832.</title>
        <authorList>
            <person name="Mcclelland W.D."/>
            <person name="Brennan M.A."/>
            <person name="Trachtenberg A.M."/>
            <person name="Maclea K.S."/>
        </authorList>
    </citation>
    <scope>NUCLEOTIDE SEQUENCE [LARGE SCALE GENOMIC DNA]</scope>
    <source>
        <strain evidence="14 15">ATCC 700832</strain>
    </source>
</reference>
<feature type="transmembrane region" description="Helical" evidence="10">
    <location>
        <begin position="166"/>
        <end position="188"/>
    </location>
</feature>
<feature type="domain" description="ABC transmembrane type-1" evidence="12">
    <location>
        <begin position="166"/>
        <end position="444"/>
    </location>
</feature>
<dbReference type="GO" id="GO:0006508">
    <property type="term" value="P:proteolysis"/>
    <property type="evidence" value="ECO:0007669"/>
    <property type="project" value="InterPro"/>
</dbReference>
<comment type="caution">
    <text evidence="14">The sequence shown here is derived from an EMBL/GenBank/DDBJ whole genome shotgun (WGS) entry which is preliminary data.</text>
</comment>
<evidence type="ECO:0000256" key="10">
    <source>
        <dbReference type="SAM" id="Phobius"/>
    </source>
</evidence>
<gene>
    <name evidence="14" type="ORF">B6S09_02390</name>
</gene>
<dbReference type="InterPro" id="IPR003593">
    <property type="entry name" value="AAA+_ATPase"/>
</dbReference>
<evidence type="ECO:0000259" key="13">
    <source>
        <dbReference type="PROSITE" id="PS50990"/>
    </source>
</evidence>
<dbReference type="Pfam" id="PF00664">
    <property type="entry name" value="ABC_membrane"/>
    <property type="match status" value="1"/>
</dbReference>
<dbReference type="SUPFAM" id="SSF52540">
    <property type="entry name" value="P-loop containing nucleoside triphosphate hydrolases"/>
    <property type="match status" value="1"/>
</dbReference>
<dbReference type="Gene3D" id="3.90.70.10">
    <property type="entry name" value="Cysteine proteinases"/>
    <property type="match status" value="1"/>
</dbReference>
<evidence type="ECO:0000259" key="11">
    <source>
        <dbReference type="PROSITE" id="PS50893"/>
    </source>
</evidence>
<evidence type="ECO:0000256" key="7">
    <source>
        <dbReference type="ARBA" id="ARBA00022840"/>
    </source>
</evidence>
<dbReference type="OrthoDB" id="9806127at2"/>
<dbReference type="PANTHER" id="PTHR43394:SF1">
    <property type="entry name" value="ATP-BINDING CASSETTE SUB-FAMILY B MEMBER 10, MITOCHONDRIAL"/>
    <property type="match status" value="1"/>
</dbReference>
<organism evidence="14 15">
    <name type="scientific">Oceanimonas baumannii</name>
    <dbReference type="NCBI Taxonomy" id="129578"/>
    <lineage>
        <taxon>Bacteria</taxon>
        <taxon>Pseudomonadati</taxon>
        <taxon>Pseudomonadota</taxon>
        <taxon>Gammaproteobacteria</taxon>
        <taxon>Aeromonadales</taxon>
        <taxon>Aeromonadaceae</taxon>
        <taxon>Oceanimonas</taxon>
    </lineage>
</organism>
<feature type="transmembrane region" description="Helical" evidence="10">
    <location>
        <begin position="200"/>
        <end position="217"/>
    </location>
</feature>
<dbReference type="GO" id="GO:0015421">
    <property type="term" value="F:ABC-type oligopeptide transporter activity"/>
    <property type="evidence" value="ECO:0007669"/>
    <property type="project" value="TreeGrafter"/>
</dbReference>
<dbReference type="InterPro" id="IPR003439">
    <property type="entry name" value="ABC_transporter-like_ATP-bd"/>
</dbReference>
<protein>
    <submittedName>
        <fullName evidence="14">Type I secretion system permease/ATPase</fullName>
    </submittedName>
</protein>